<reference evidence="2" key="1">
    <citation type="submission" date="2023-06" db="EMBL/GenBank/DDBJ databases">
        <authorList>
            <consortium name="Lawrence Berkeley National Laboratory"/>
            <person name="Ahrendt S."/>
            <person name="Sahu N."/>
            <person name="Indic B."/>
            <person name="Wong-Bajracharya J."/>
            <person name="Merenyi Z."/>
            <person name="Ke H.-M."/>
            <person name="Monk M."/>
            <person name="Kocsube S."/>
            <person name="Drula E."/>
            <person name="Lipzen A."/>
            <person name="Balint B."/>
            <person name="Henrissat B."/>
            <person name="Andreopoulos B."/>
            <person name="Martin F.M."/>
            <person name="Harder C.B."/>
            <person name="Rigling D."/>
            <person name="Ford K.L."/>
            <person name="Foster G.D."/>
            <person name="Pangilinan J."/>
            <person name="Papanicolaou A."/>
            <person name="Barry K."/>
            <person name="LaButti K."/>
            <person name="Viragh M."/>
            <person name="Koriabine M."/>
            <person name="Yan M."/>
            <person name="Riley R."/>
            <person name="Champramary S."/>
            <person name="Plett K.L."/>
            <person name="Tsai I.J."/>
            <person name="Slot J."/>
            <person name="Sipos G."/>
            <person name="Plett J."/>
            <person name="Nagy L.G."/>
            <person name="Grigoriev I.V."/>
        </authorList>
    </citation>
    <scope>NUCLEOTIDE SEQUENCE</scope>
    <source>
        <strain evidence="2">CCBAS 213</strain>
    </source>
</reference>
<dbReference type="GeneID" id="85361815"/>
<evidence type="ECO:0000313" key="3">
    <source>
        <dbReference type="Proteomes" id="UP001175211"/>
    </source>
</evidence>
<feature type="compositionally biased region" description="Basic and acidic residues" evidence="1">
    <location>
        <begin position="122"/>
        <end position="132"/>
    </location>
</feature>
<comment type="caution">
    <text evidence="2">The sequence shown here is derived from an EMBL/GenBank/DDBJ whole genome shotgun (WGS) entry which is preliminary data.</text>
</comment>
<feature type="region of interest" description="Disordered" evidence="1">
    <location>
        <begin position="122"/>
        <end position="141"/>
    </location>
</feature>
<proteinExistence type="predicted"/>
<evidence type="ECO:0000256" key="1">
    <source>
        <dbReference type="SAM" id="MobiDB-lite"/>
    </source>
</evidence>
<dbReference type="EMBL" id="JAUEPS010000057">
    <property type="protein sequence ID" value="KAK0443715.1"/>
    <property type="molecule type" value="Genomic_DNA"/>
</dbReference>
<keyword evidence="3" id="KW-1185">Reference proteome</keyword>
<sequence length="179" mass="20715">MEEWKPTKVKDLDMVELSNRYFRPWNNSNKEDIPFSPDIDPMGILAKIAQQKWVHTEDNEVGYFRGLIDEAGKKRYMMVKPQMLRIGDIVEAQCSMVFMKTNNGVTKTKLILRAIALANSDHSSKANAERRNTANTPSQSVVKMKRKIGFEDEEDDIQTAAKMFNRMEMEEEEEIMMST</sequence>
<name>A0AA39JKP7_ARMTA</name>
<protein>
    <submittedName>
        <fullName evidence="2">Uncharacterized protein</fullName>
    </submittedName>
</protein>
<organism evidence="2 3">
    <name type="scientific">Armillaria tabescens</name>
    <name type="common">Ringless honey mushroom</name>
    <name type="synonym">Agaricus tabescens</name>
    <dbReference type="NCBI Taxonomy" id="1929756"/>
    <lineage>
        <taxon>Eukaryota</taxon>
        <taxon>Fungi</taxon>
        <taxon>Dikarya</taxon>
        <taxon>Basidiomycota</taxon>
        <taxon>Agaricomycotina</taxon>
        <taxon>Agaricomycetes</taxon>
        <taxon>Agaricomycetidae</taxon>
        <taxon>Agaricales</taxon>
        <taxon>Marasmiineae</taxon>
        <taxon>Physalacriaceae</taxon>
        <taxon>Desarmillaria</taxon>
    </lineage>
</organism>
<gene>
    <name evidence="2" type="ORF">EV420DRAFT_1649184</name>
</gene>
<accession>A0AA39JKP7</accession>
<dbReference type="RefSeq" id="XP_060324840.1">
    <property type="nucleotide sequence ID" value="XM_060478267.1"/>
</dbReference>
<dbReference type="AlphaFoldDB" id="A0AA39JKP7"/>
<evidence type="ECO:0000313" key="2">
    <source>
        <dbReference type="EMBL" id="KAK0443715.1"/>
    </source>
</evidence>
<dbReference type="Proteomes" id="UP001175211">
    <property type="component" value="Unassembled WGS sequence"/>
</dbReference>